<dbReference type="InterPro" id="IPR009061">
    <property type="entry name" value="DNA-bd_dom_put_sf"/>
</dbReference>
<keyword evidence="7" id="KW-0694">RNA-binding</keyword>
<dbReference type="GO" id="GO:0004826">
    <property type="term" value="F:phenylalanine-tRNA ligase activity"/>
    <property type="evidence" value="ECO:0007669"/>
    <property type="project" value="UniProtKB-EC"/>
</dbReference>
<dbReference type="FunFam" id="2.40.50.140:FF:000045">
    <property type="entry name" value="Phenylalanine--tRNA ligase beta subunit"/>
    <property type="match status" value="1"/>
</dbReference>
<dbReference type="GO" id="GO:0000049">
    <property type="term" value="F:tRNA binding"/>
    <property type="evidence" value="ECO:0007669"/>
    <property type="project" value="UniProtKB-KW"/>
</dbReference>
<gene>
    <name evidence="12" type="ORF">METZ01_LOCUS112251</name>
</gene>
<dbReference type="NCBIfam" id="NF045760">
    <property type="entry name" value="YtpR"/>
    <property type="match status" value="1"/>
</dbReference>
<dbReference type="InterPro" id="IPR005147">
    <property type="entry name" value="tRNA_synthase_B5-dom"/>
</dbReference>
<dbReference type="SUPFAM" id="SSF56037">
    <property type="entry name" value="PheT/TilS domain"/>
    <property type="match status" value="1"/>
</dbReference>
<keyword evidence="6" id="KW-0820">tRNA-binding</keyword>
<dbReference type="EMBL" id="UINC01013809">
    <property type="protein sequence ID" value="SVA59397.1"/>
    <property type="molecule type" value="Genomic_DNA"/>
</dbReference>
<dbReference type="PANTHER" id="PTHR10947">
    <property type="entry name" value="PHENYLALANYL-TRNA SYNTHETASE BETA CHAIN AND LEUCINE-RICH REPEAT-CONTAINING PROTEIN 47"/>
    <property type="match status" value="1"/>
</dbReference>
<dbReference type="PROSITE" id="PS50886">
    <property type="entry name" value="TRBD"/>
    <property type="match status" value="1"/>
</dbReference>
<dbReference type="GO" id="GO:0006432">
    <property type="term" value="P:phenylalanyl-tRNA aminoacylation"/>
    <property type="evidence" value="ECO:0007669"/>
    <property type="project" value="InterPro"/>
</dbReference>
<dbReference type="InterPro" id="IPR045060">
    <property type="entry name" value="Phe-tRNA-ligase_IIc_bsu"/>
</dbReference>
<dbReference type="Gene3D" id="3.30.56.10">
    <property type="match status" value="2"/>
</dbReference>
<comment type="subcellular location">
    <subcellularLocation>
        <location evidence="1">Cytoplasm</location>
    </subcellularLocation>
</comment>
<keyword evidence="5" id="KW-0963">Cytoplasm</keyword>
<name>A0A381X5D5_9ZZZZ</name>
<evidence type="ECO:0000256" key="8">
    <source>
        <dbReference type="ARBA" id="ARBA00033189"/>
    </source>
</evidence>
<feature type="non-terminal residue" evidence="12">
    <location>
        <position position="476"/>
    </location>
</feature>
<evidence type="ECO:0000256" key="7">
    <source>
        <dbReference type="ARBA" id="ARBA00022884"/>
    </source>
</evidence>
<evidence type="ECO:0000259" key="11">
    <source>
        <dbReference type="PROSITE" id="PS51483"/>
    </source>
</evidence>
<evidence type="ECO:0000256" key="1">
    <source>
        <dbReference type="ARBA" id="ARBA00004496"/>
    </source>
</evidence>
<comment type="subunit">
    <text evidence="3">Tetramer of two alpha and two beta subunits.</text>
</comment>
<dbReference type="SMART" id="SM00873">
    <property type="entry name" value="B3_4"/>
    <property type="match status" value="1"/>
</dbReference>
<accession>A0A381X5D5</accession>
<dbReference type="Pfam" id="PF01588">
    <property type="entry name" value="tRNA_bind"/>
    <property type="match status" value="1"/>
</dbReference>
<dbReference type="PANTHER" id="PTHR10947:SF0">
    <property type="entry name" value="PHENYLALANINE--TRNA LIGASE BETA SUBUNIT"/>
    <property type="match status" value="1"/>
</dbReference>
<dbReference type="SUPFAM" id="SSF50249">
    <property type="entry name" value="Nucleic acid-binding proteins"/>
    <property type="match status" value="1"/>
</dbReference>
<evidence type="ECO:0000256" key="5">
    <source>
        <dbReference type="ARBA" id="ARBA00022490"/>
    </source>
</evidence>
<dbReference type="InterPro" id="IPR020825">
    <property type="entry name" value="Phe-tRNA_synthase-like_B3/B4"/>
</dbReference>
<evidence type="ECO:0000256" key="3">
    <source>
        <dbReference type="ARBA" id="ARBA00011209"/>
    </source>
</evidence>
<feature type="domain" description="TRNA-binding" evidence="10">
    <location>
        <begin position="12"/>
        <end position="120"/>
    </location>
</feature>
<dbReference type="Pfam" id="PF03483">
    <property type="entry name" value="B3_4"/>
    <property type="match status" value="1"/>
</dbReference>
<protein>
    <recommendedName>
        <fullName evidence="4">Phenylalanine--tRNA ligase beta subunit</fullName>
    </recommendedName>
    <alternativeName>
        <fullName evidence="8">Phenylalanyl-tRNA synthetase beta subunit</fullName>
    </alternativeName>
</protein>
<dbReference type="Gene3D" id="2.40.50.140">
    <property type="entry name" value="Nucleic acid-binding proteins"/>
    <property type="match status" value="1"/>
</dbReference>
<dbReference type="NCBIfam" id="TIGR00472">
    <property type="entry name" value="pheT_bact"/>
    <property type="match status" value="1"/>
</dbReference>
<feature type="domain" description="B5" evidence="11">
    <location>
        <begin position="372"/>
        <end position="448"/>
    </location>
</feature>
<dbReference type="InterPro" id="IPR033714">
    <property type="entry name" value="tRNA_bind_bactPheRS"/>
</dbReference>
<organism evidence="12">
    <name type="scientific">marine metagenome</name>
    <dbReference type="NCBI Taxonomy" id="408172"/>
    <lineage>
        <taxon>unclassified sequences</taxon>
        <taxon>metagenomes</taxon>
        <taxon>ecological metagenomes</taxon>
    </lineage>
</organism>
<dbReference type="GO" id="GO:0005524">
    <property type="term" value="F:ATP binding"/>
    <property type="evidence" value="ECO:0007669"/>
    <property type="project" value="InterPro"/>
</dbReference>
<dbReference type="InterPro" id="IPR012340">
    <property type="entry name" value="NA-bd_OB-fold"/>
</dbReference>
<evidence type="ECO:0000256" key="9">
    <source>
        <dbReference type="ARBA" id="ARBA00049255"/>
    </source>
</evidence>
<dbReference type="SUPFAM" id="SSF46955">
    <property type="entry name" value="Putative DNA-binding domain"/>
    <property type="match status" value="1"/>
</dbReference>
<evidence type="ECO:0000313" key="12">
    <source>
        <dbReference type="EMBL" id="SVA59397.1"/>
    </source>
</evidence>
<dbReference type="GO" id="GO:0009328">
    <property type="term" value="C:phenylalanine-tRNA ligase complex"/>
    <property type="evidence" value="ECO:0007669"/>
    <property type="project" value="TreeGrafter"/>
</dbReference>
<dbReference type="GO" id="GO:0000287">
    <property type="term" value="F:magnesium ion binding"/>
    <property type="evidence" value="ECO:0007669"/>
    <property type="project" value="InterPro"/>
</dbReference>
<evidence type="ECO:0000256" key="6">
    <source>
        <dbReference type="ARBA" id="ARBA00022555"/>
    </source>
</evidence>
<dbReference type="Pfam" id="PF03484">
    <property type="entry name" value="B5"/>
    <property type="match status" value="1"/>
</dbReference>
<dbReference type="InterPro" id="IPR002547">
    <property type="entry name" value="tRNA-bd_dom"/>
</dbReference>
<proteinExistence type="inferred from homology"/>
<comment type="similarity">
    <text evidence="2">Belongs to the phenylalanyl-tRNA synthetase beta subunit family. Type 1 subfamily.</text>
</comment>
<reference evidence="12" key="1">
    <citation type="submission" date="2018-05" db="EMBL/GenBank/DDBJ databases">
        <authorList>
            <person name="Lanie J.A."/>
            <person name="Ng W.-L."/>
            <person name="Kazmierczak K.M."/>
            <person name="Andrzejewski T.M."/>
            <person name="Davidsen T.M."/>
            <person name="Wayne K.J."/>
            <person name="Tettelin H."/>
            <person name="Glass J.I."/>
            <person name="Rusch D."/>
            <person name="Podicherti R."/>
            <person name="Tsui H.-C.T."/>
            <person name="Winkler M.E."/>
        </authorList>
    </citation>
    <scope>NUCLEOTIDE SEQUENCE</scope>
</reference>
<evidence type="ECO:0000256" key="4">
    <source>
        <dbReference type="ARBA" id="ARBA00017032"/>
    </source>
</evidence>
<evidence type="ECO:0000256" key="2">
    <source>
        <dbReference type="ARBA" id="ARBA00008653"/>
    </source>
</evidence>
<dbReference type="CDD" id="cd02796">
    <property type="entry name" value="tRNA_bind_bactPheRS"/>
    <property type="match status" value="1"/>
</dbReference>
<comment type="catalytic activity">
    <reaction evidence="9">
        <text>tRNA(Phe) + L-phenylalanine + ATP = L-phenylalanyl-tRNA(Phe) + AMP + diphosphate + H(+)</text>
        <dbReference type="Rhea" id="RHEA:19413"/>
        <dbReference type="Rhea" id="RHEA-COMP:9668"/>
        <dbReference type="Rhea" id="RHEA-COMP:9699"/>
        <dbReference type="ChEBI" id="CHEBI:15378"/>
        <dbReference type="ChEBI" id="CHEBI:30616"/>
        <dbReference type="ChEBI" id="CHEBI:33019"/>
        <dbReference type="ChEBI" id="CHEBI:58095"/>
        <dbReference type="ChEBI" id="CHEBI:78442"/>
        <dbReference type="ChEBI" id="CHEBI:78531"/>
        <dbReference type="ChEBI" id="CHEBI:456215"/>
        <dbReference type="EC" id="6.1.1.20"/>
    </reaction>
</comment>
<sequence length="476" mass="52777">MLGFEAEIPESNWDNKNIVSARVLKCIPHPNADKLKLCQLDDGKGEKQVVCGAPNVSAGQKVAFARLGTKFLDGFKIKKVKIRGTDSEGMICSEKELGISDEHEGIMILDTNVNPGLQLSKCISPFLQALELDITPNRPDSMSHLGIAREIAAKCDRKLKSISFNETKSKSDYTINITLKNKKGCPRYIAGIMNNIKMGKSPPWMADSLNSAGMRPINLLVDISNYVLLEMGHPTHIFDLKYFPDNNVTVRNANPGEKITVLDGQECKLINDHLLITNGKDPVALAGIMGGEKSAVSYKTQSILVESAYFDPITIRKGAKYLGMSTESSKRFERGADPNGCVTAFWRIVELVKELCGGELVSDMTDAYPKKIVQPEIQLDSGRVYQLSGIEIPNEFIKTTLSKLGVKIKSYGKDKWKCLPPSFRPDLTREIDLIEEIIRVYGYENVFSGTSFSGLLNVDVQDPYHDIHNIQIFLKG</sequence>
<dbReference type="Gene3D" id="3.50.40.10">
    <property type="entry name" value="Phenylalanyl-trna Synthetase, Chain B, domain 3"/>
    <property type="match status" value="1"/>
</dbReference>
<dbReference type="InterPro" id="IPR004532">
    <property type="entry name" value="Phe-tRNA-ligase_IIc_bsu_bact"/>
</dbReference>
<dbReference type="PROSITE" id="PS51483">
    <property type="entry name" value="B5"/>
    <property type="match status" value="1"/>
</dbReference>
<dbReference type="InterPro" id="IPR005146">
    <property type="entry name" value="B3/B4_tRNA-bd"/>
</dbReference>
<dbReference type="AlphaFoldDB" id="A0A381X5D5"/>
<dbReference type="SMART" id="SM00874">
    <property type="entry name" value="B5"/>
    <property type="match status" value="1"/>
</dbReference>
<evidence type="ECO:0000259" key="10">
    <source>
        <dbReference type="PROSITE" id="PS50886"/>
    </source>
</evidence>